<reference evidence="1 2" key="1">
    <citation type="submission" date="2018-04" db="EMBL/GenBank/DDBJ databases">
        <title>The genome of golden apple snail Pomacea canaliculata provides insight into stress tolerance and invasive adaptation.</title>
        <authorList>
            <person name="Liu C."/>
            <person name="Liu B."/>
            <person name="Ren Y."/>
            <person name="Zhang Y."/>
            <person name="Wang H."/>
            <person name="Li S."/>
            <person name="Jiang F."/>
            <person name="Yin L."/>
            <person name="Zhang G."/>
            <person name="Qian W."/>
            <person name="Fan W."/>
        </authorList>
    </citation>
    <scope>NUCLEOTIDE SEQUENCE [LARGE SCALE GENOMIC DNA]</scope>
    <source>
        <strain evidence="1">SZHN2017</strain>
        <tissue evidence="1">Muscle</tissue>
    </source>
</reference>
<dbReference type="EMBL" id="PZQS01000007">
    <property type="protein sequence ID" value="PVD27410.1"/>
    <property type="molecule type" value="Genomic_DNA"/>
</dbReference>
<comment type="caution">
    <text evidence="1">The sequence shown here is derived from an EMBL/GenBank/DDBJ whole genome shotgun (WGS) entry which is preliminary data.</text>
</comment>
<organism evidence="1 2">
    <name type="scientific">Pomacea canaliculata</name>
    <name type="common">Golden apple snail</name>
    <dbReference type="NCBI Taxonomy" id="400727"/>
    <lineage>
        <taxon>Eukaryota</taxon>
        <taxon>Metazoa</taxon>
        <taxon>Spiralia</taxon>
        <taxon>Lophotrochozoa</taxon>
        <taxon>Mollusca</taxon>
        <taxon>Gastropoda</taxon>
        <taxon>Caenogastropoda</taxon>
        <taxon>Architaenioglossa</taxon>
        <taxon>Ampullarioidea</taxon>
        <taxon>Ampullariidae</taxon>
        <taxon>Pomacea</taxon>
    </lineage>
</organism>
<proteinExistence type="predicted"/>
<dbReference type="Proteomes" id="UP000245119">
    <property type="component" value="Linkage Group LG7"/>
</dbReference>
<accession>A0A2T7P1X9</accession>
<gene>
    <name evidence="1" type="ORF">C0Q70_12568</name>
</gene>
<sequence>MLSLLLYRVQGDKVLGFVNLKNRECATSDVFVSCYVDATGSRKTRLKALISDLVEGEARHYGCNVTTMQPGGRTTMLSWFIVIHQTRLVSKLFLGSHDIQEVECSGAALPTDVDLVTMVLHSPPSDRALAYVNLQTRHCSTSEMFVSCVMDDRDSRQTKLRALVTNLPQGAARMYGCNVTAVKDGWKVKAFSWSLTVIHQTRE</sequence>
<protein>
    <submittedName>
        <fullName evidence="1">Uncharacterized protein</fullName>
    </submittedName>
</protein>
<dbReference type="OrthoDB" id="10618996at2759"/>
<evidence type="ECO:0000313" key="2">
    <source>
        <dbReference type="Proteomes" id="UP000245119"/>
    </source>
</evidence>
<evidence type="ECO:0000313" key="1">
    <source>
        <dbReference type="EMBL" id="PVD27410.1"/>
    </source>
</evidence>
<name>A0A2T7P1X9_POMCA</name>
<keyword evidence="2" id="KW-1185">Reference proteome</keyword>
<dbReference type="AlphaFoldDB" id="A0A2T7P1X9"/>